<keyword evidence="2" id="KW-0812">Transmembrane</keyword>
<evidence type="ECO:0000256" key="1">
    <source>
        <dbReference type="SAM" id="MobiDB-lite"/>
    </source>
</evidence>
<sequence length="161" mass="19200">MFSKNKNKERIDSESREQYDYARRRIAQKKKLMRHFVAFLAGSVLIIVLNILNVGKDILPNDWWIFAILIWVFIFLIHLFNVFITNKFMDKEWEDKQLEKLKAKQEVRVAELKKQAMQEVTVRENKIAKEQDALKEMTRDTKSELPRVKKNNPNQLPPEQG</sequence>
<dbReference type="Proteomes" id="UP000326994">
    <property type="component" value="Unassembled WGS sequence"/>
</dbReference>
<dbReference type="InterPro" id="IPR025698">
    <property type="entry name" value="2TM_dom"/>
</dbReference>
<organism evidence="4 5">
    <name type="scientific">Patiriisocius marinistellae</name>
    <dbReference type="NCBI Taxonomy" id="2494560"/>
    <lineage>
        <taxon>Bacteria</taxon>
        <taxon>Pseudomonadati</taxon>
        <taxon>Bacteroidota</taxon>
        <taxon>Flavobacteriia</taxon>
        <taxon>Flavobacteriales</taxon>
        <taxon>Flavobacteriaceae</taxon>
        <taxon>Patiriisocius</taxon>
    </lineage>
</organism>
<dbReference type="RefSeq" id="WP_151894816.1">
    <property type="nucleotide sequence ID" value="NZ_BKCF01000005.1"/>
</dbReference>
<feature type="transmembrane region" description="Helical" evidence="2">
    <location>
        <begin position="64"/>
        <end position="84"/>
    </location>
</feature>
<keyword evidence="2" id="KW-0472">Membrane</keyword>
<evidence type="ECO:0000313" key="4">
    <source>
        <dbReference type="EMBL" id="GEQ86891.1"/>
    </source>
</evidence>
<comment type="caution">
    <text evidence="4">The sequence shown here is derived from an EMBL/GenBank/DDBJ whole genome shotgun (WGS) entry which is preliminary data.</text>
</comment>
<dbReference type="Pfam" id="PF13239">
    <property type="entry name" value="2TM"/>
    <property type="match status" value="1"/>
</dbReference>
<feature type="compositionally biased region" description="Basic and acidic residues" evidence="1">
    <location>
        <begin position="131"/>
        <end position="147"/>
    </location>
</feature>
<evidence type="ECO:0000256" key="2">
    <source>
        <dbReference type="SAM" id="Phobius"/>
    </source>
</evidence>
<evidence type="ECO:0000259" key="3">
    <source>
        <dbReference type="Pfam" id="PF13239"/>
    </source>
</evidence>
<accession>A0A5J4G3F8</accession>
<feature type="domain" description="2TM" evidence="3">
    <location>
        <begin position="21"/>
        <end position="101"/>
    </location>
</feature>
<keyword evidence="5" id="KW-1185">Reference proteome</keyword>
<dbReference type="EMBL" id="BKCF01000005">
    <property type="protein sequence ID" value="GEQ86891.1"/>
    <property type="molecule type" value="Genomic_DNA"/>
</dbReference>
<feature type="transmembrane region" description="Helical" evidence="2">
    <location>
        <begin position="32"/>
        <end position="52"/>
    </location>
</feature>
<evidence type="ECO:0000313" key="5">
    <source>
        <dbReference type="Proteomes" id="UP000326994"/>
    </source>
</evidence>
<gene>
    <name evidence="4" type="ORF">ULMS_23990</name>
</gene>
<proteinExistence type="predicted"/>
<dbReference type="OrthoDB" id="1443721at2"/>
<protein>
    <recommendedName>
        <fullName evidence="3">2TM domain-containing protein</fullName>
    </recommendedName>
</protein>
<reference evidence="4 5" key="1">
    <citation type="submission" date="2019-08" db="EMBL/GenBank/DDBJ databases">
        <title>Ulvibacter marinistellae sp. nov., isolated from a starfish, Patiria pectinifera.</title>
        <authorList>
            <person name="Kawano K."/>
            <person name="Ushijima N."/>
            <person name="Kihara M."/>
            <person name="Itoh H."/>
        </authorList>
    </citation>
    <scope>NUCLEOTIDE SEQUENCE [LARGE SCALE GENOMIC DNA]</scope>
    <source>
        <strain evidence="4 5">KK4</strain>
    </source>
</reference>
<keyword evidence="2" id="KW-1133">Transmembrane helix</keyword>
<feature type="region of interest" description="Disordered" evidence="1">
    <location>
        <begin position="131"/>
        <end position="161"/>
    </location>
</feature>
<name>A0A5J4G3F8_9FLAO</name>
<dbReference type="AlphaFoldDB" id="A0A5J4G3F8"/>